<dbReference type="PANTHER" id="PTHR43667">
    <property type="entry name" value="CYCLOPROPANE-FATTY-ACYL-PHOSPHOLIPID SYNTHASE"/>
    <property type="match status" value="1"/>
</dbReference>
<evidence type="ECO:0000313" key="7">
    <source>
        <dbReference type="EMBL" id="MBB5034995.1"/>
    </source>
</evidence>
<dbReference type="PANTHER" id="PTHR43667:SF2">
    <property type="entry name" value="FATTY ACID C-METHYL TRANSFERASE"/>
    <property type="match status" value="1"/>
</dbReference>
<dbReference type="SUPFAM" id="SSF53335">
    <property type="entry name" value="S-adenosyl-L-methionine-dependent methyltransferases"/>
    <property type="match status" value="1"/>
</dbReference>
<keyword evidence="3 7" id="KW-0808">Transferase</keyword>
<keyword evidence="2 7" id="KW-0489">Methyltransferase</keyword>
<sequence>MNNTITCDTPLLVSNAAASKPGFYERLFMLSLKPFVHGGMRLVHPDGRTQTLGAPGAPITAEMRIRSREFFKQCVLFGNVGFGEAYVEGDWDTDDIAAVIEWFILNLSKTQGGSSSSSKVAFVNLLNVVNRVHHLLRPNSVATSRRNISEHYDLGNEFYSLWLDETMTYSAARFEYPGQPLAEAQHSKYEALCQKLHLKPGDHVLEIGCGWGGFSCHAAKHHGCRVTAVTISQEQHKYATERVAREGLADRVEIRLQDYRHITGQFDKIASIEMLEAVGDKYLETYFAKCAEVLKPEGLLAFQMITVADCQHKDLRKGVDWIQKHIFPGSLLLSVGRVNEAINRTSEMFMHGLEDLGASYAKTLRLWFERFNAKAAEVKALGFDERFMRKWNYYLQYCEAAFATRNISVVQAVYTRPNNATLHRAF</sequence>
<comment type="caution">
    <text evidence="7">The sequence shown here is derived from an EMBL/GenBank/DDBJ whole genome shotgun (WGS) entry which is preliminary data.</text>
</comment>
<keyword evidence="5" id="KW-0443">Lipid metabolism</keyword>
<comment type="similarity">
    <text evidence="1">Belongs to the CFA/CMAS family.</text>
</comment>
<gene>
    <name evidence="7" type="ORF">HNQ65_004603</name>
</gene>
<evidence type="ECO:0000256" key="6">
    <source>
        <dbReference type="PIRSR" id="PIRSR003085-1"/>
    </source>
</evidence>
<keyword evidence="8" id="KW-1185">Reference proteome</keyword>
<keyword evidence="4" id="KW-0949">S-adenosyl-L-methionine</keyword>
<dbReference type="InterPro" id="IPR003333">
    <property type="entry name" value="CMAS"/>
</dbReference>
<evidence type="ECO:0000256" key="1">
    <source>
        <dbReference type="ARBA" id="ARBA00010815"/>
    </source>
</evidence>
<evidence type="ECO:0000256" key="3">
    <source>
        <dbReference type="ARBA" id="ARBA00022679"/>
    </source>
</evidence>
<evidence type="ECO:0000256" key="5">
    <source>
        <dbReference type="ARBA" id="ARBA00023098"/>
    </source>
</evidence>
<dbReference type="InterPro" id="IPR029063">
    <property type="entry name" value="SAM-dependent_MTases_sf"/>
</dbReference>
<dbReference type="GO" id="GO:0032259">
    <property type="term" value="P:methylation"/>
    <property type="evidence" value="ECO:0007669"/>
    <property type="project" value="UniProtKB-KW"/>
</dbReference>
<reference evidence="7 8" key="1">
    <citation type="submission" date="2020-08" db="EMBL/GenBank/DDBJ databases">
        <title>Genomic Encyclopedia of Type Strains, Phase IV (KMG-IV): sequencing the most valuable type-strain genomes for metagenomic binning, comparative biology and taxonomic classification.</title>
        <authorList>
            <person name="Goeker M."/>
        </authorList>
    </citation>
    <scope>NUCLEOTIDE SEQUENCE [LARGE SCALE GENOMIC DNA]</scope>
    <source>
        <strain evidence="7 8">DSM 12252</strain>
    </source>
</reference>
<dbReference type="GO" id="GO:0008825">
    <property type="term" value="F:cyclopropane-fatty-acyl-phospholipid synthase activity"/>
    <property type="evidence" value="ECO:0007669"/>
    <property type="project" value="UniProtKB-EC"/>
</dbReference>
<evidence type="ECO:0000256" key="4">
    <source>
        <dbReference type="ARBA" id="ARBA00022691"/>
    </source>
</evidence>
<accession>A0A7W7YFM0</accession>
<dbReference type="CDD" id="cd02440">
    <property type="entry name" value="AdoMet_MTases"/>
    <property type="match status" value="1"/>
</dbReference>
<feature type="active site" evidence="6">
    <location>
        <position position="398"/>
    </location>
</feature>
<dbReference type="GO" id="GO:0008610">
    <property type="term" value="P:lipid biosynthetic process"/>
    <property type="evidence" value="ECO:0007669"/>
    <property type="project" value="InterPro"/>
</dbReference>
<dbReference type="Pfam" id="PF02353">
    <property type="entry name" value="CMAS"/>
    <property type="match status" value="1"/>
</dbReference>
<dbReference type="Gene3D" id="3.40.50.150">
    <property type="entry name" value="Vaccinia Virus protein VP39"/>
    <property type="match status" value="1"/>
</dbReference>
<protein>
    <submittedName>
        <fullName evidence="7">Cyclopropane-fatty-acyl-phospholipid synthase</fullName>
        <ecNumber evidence="7">2.1.1.79</ecNumber>
    </submittedName>
</protein>
<organism evidence="7 8">
    <name type="scientific">Prosthecobacter vanneervenii</name>
    <dbReference type="NCBI Taxonomy" id="48466"/>
    <lineage>
        <taxon>Bacteria</taxon>
        <taxon>Pseudomonadati</taxon>
        <taxon>Verrucomicrobiota</taxon>
        <taxon>Verrucomicrobiia</taxon>
        <taxon>Verrucomicrobiales</taxon>
        <taxon>Verrucomicrobiaceae</taxon>
        <taxon>Prosthecobacter</taxon>
    </lineage>
</organism>
<dbReference type="EMBL" id="JACHIG010000012">
    <property type="protein sequence ID" value="MBB5034995.1"/>
    <property type="molecule type" value="Genomic_DNA"/>
</dbReference>
<dbReference type="InterPro" id="IPR050723">
    <property type="entry name" value="CFA/CMAS"/>
</dbReference>
<dbReference type="RefSeq" id="WP_184343333.1">
    <property type="nucleotide sequence ID" value="NZ_JACHIG010000012.1"/>
</dbReference>
<dbReference type="EC" id="2.1.1.79" evidence="7"/>
<proteinExistence type="inferred from homology"/>
<name>A0A7W7YFM0_9BACT</name>
<evidence type="ECO:0000313" key="8">
    <source>
        <dbReference type="Proteomes" id="UP000590740"/>
    </source>
</evidence>
<evidence type="ECO:0000256" key="2">
    <source>
        <dbReference type="ARBA" id="ARBA00022603"/>
    </source>
</evidence>
<dbReference type="PIRSF" id="PIRSF003085">
    <property type="entry name" value="CMAS"/>
    <property type="match status" value="1"/>
</dbReference>
<dbReference type="Proteomes" id="UP000590740">
    <property type="component" value="Unassembled WGS sequence"/>
</dbReference>
<dbReference type="AlphaFoldDB" id="A0A7W7YFM0"/>